<evidence type="ECO:0000313" key="6">
    <source>
        <dbReference type="Proteomes" id="UP001652622"/>
    </source>
</evidence>
<proteinExistence type="predicted"/>
<dbReference type="RefSeq" id="XP_034277237.1">
    <property type="nucleotide sequence ID" value="XM_034421346.2"/>
</dbReference>
<keyword evidence="6" id="KW-1185">Reference proteome</keyword>
<dbReference type="GeneID" id="117667746"/>
<evidence type="ECO:0000313" key="7">
    <source>
        <dbReference type="RefSeq" id="XP_034277237.1"/>
    </source>
</evidence>
<evidence type="ECO:0000256" key="3">
    <source>
        <dbReference type="PROSITE-ProRule" id="PRU00024"/>
    </source>
</evidence>
<dbReference type="InParanoid" id="A0A6P9C181"/>
<reference evidence="7" key="1">
    <citation type="submission" date="2025-08" db="UniProtKB">
        <authorList>
            <consortium name="RefSeq"/>
        </authorList>
    </citation>
    <scope>IDENTIFICATION</scope>
    <source>
        <tissue evidence="7">Blood</tissue>
    </source>
</reference>
<accession>A0A6P9C181</accession>
<name>A0A6P9C181_PANGU</name>
<evidence type="ECO:0000256" key="4">
    <source>
        <dbReference type="SAM" id="MobiDB-lite"/>
    </source>
</evidence>
<dbReference type="PROSITE" id="PS50119">
    <property type="entry name" value="ZF_BBOX"/>
    <property type="match status" value="1"/>
</dbReference>
<sequence length="161" mass="18079">MSQNRQEQEDNQSDEKCHQELEAAEKELEANADITDFSLLEGPQTSTAEQTLKPESWLWGWFPFPLLSGLTWLGDRNKPIQEPVCCQIQRKKTSSNMCPACEIMFCKKCETLHYSRVFIEHGLLGHSTESLPEALSPAVSTGSIDLVGAPVEAEGRETKWP</sequence>
<dbReference type="CTD" id="122174466"/>
<dbReference type="AlphaFoldDB" id="A0A6P9C181"/>
<organism evidence="6 7">
    <name type="scientific">Pantherophis guttatus</name>
    <name type="common">Corn snake</name>
    <name type="synonym">Elaphe guttata</name>
    <dbReference type="NCBI Taxonomy" id="94885"/>
    <lineage>
        <taxon>Eukaryota</taxon>
        <taxon>Metazoa</taxon>
        <taxon>Chordata</taxon>
        <taxon>Craniata</taxon>
        <taxon>Vertebrata</taxon>
        <taxon>Euteleostomi</taxon>
        <taxon>Lepidosauria</taxon>
        <taxon>Squamata</taxon>
        <taxon>Bifurcata</taxon>
        <taxon>Unidentata</taxon>
        <taxon>Episquamata</taxon>
        <taxon>Toxicofera</taxon>
        <taxon>Serpentes</taxon>
        <taxon>Colubroidea</taxon>
        <taxon>Colubridae</taxon>
        <taxon>Colubrinae</taxon>
        <taxon>Pantherophis</taxon>
    </lineage>
</organism>
<dbReference type="PANTHER" id="PTHR37878">
    <property type="entry name" value="HYPOTHETICAL PROTEIN LOC689039"/>
    <property type="match status" value="1"/>
</dbReference>
<dbReference type="InterPro" id="IPR029174">
    <property type="entry name" value="DUF4637"/>
</dbReference>
<keyword evidence="2" id="KW-0862">Zinc</keyword>
<dbReference type="Proteomes" id="UP001652622">
    <property type="component" value="Unplaced"/>
</dbReference>
<feature type="region of interest" description="Disordered" evidence="4">
    <location>
        <begin position="1"/>
        <end position="20"/>
    </location>
</feature>
<protein>
    <submittedName>
        <fullName evidence="7">Uncharacterized protein C17orf50 homolog</fullName>
    </submittedName>
</protein>
<evidence type="ECO:0000256" key="1">
    <source>
        <dbReference type="ARBA" id="ARBA00022771"/>
    </source>
</evidence>
<gene>
    <name evidence="7" type="primary">CUNH17orf50</name>
</gene>
<dbReference type="GO" id="GO:0008270">
    <property type="term" value="F:zinc ion binding"/>
    <property type="evidence" value="ECO:0007669"/>
    <property type="project" value="UniProtKB-KW"/>
</dbReference>
<keyword evidence="1 3" id="KW-0479">Metal-binding</keyword>
<dbReference type="KEGG" id="pgut:117667746"/>
<dbReference type="PANTHER" id="PTHR37878:SF1">
    <property type="entry name" value="DUF4637 DOMAIN-CONTAINING PROTEIN"/>
    <property type="match status" value="1"/>
</dbReference>
<keyword evidence="1 3" id="KW-0863">Zinc-finger</keyword>
<dbReference type="Pfam" id="PF15470">
    <property type="entry name" value="DUF4637"/>
    <property type="match status" value="1"/>
</dbReference>
<feature type="domain" description="B box-type" evidence="5">
    <location>
        <begin position="81"/>
        <end position="126"/>
    </location>
</feature>
<dbReference type="InterPro" id="IPR000315">
    <property type="entry name" value="Znf_B-box"/>
</dbReference>
<evidence type="ECO:0000256" key="2">
    <source>
        <dbReference type="ARBA" id="ARBA00022833"/>
    </source>
</evidence>
<evidence type="ECO:0000259" key="5">
    <source>
        <dbReference type="PROSITE" id="PS50119"/>
    </source>
</evidence>
<dbReference type="OMA" id="HCVLEHP"/>